<protein>
    <submittedName>
        <fullName evidence="2">Uncharacterized protein</fullName>
    </submittedName>
</protein>
<dbReference type="OrthoDB" id="288175at2"/>
<proteinExistence type="predicted"/>
<evidence type="ECO:0000256" key="1">
    <source>
        <dbReference type="SAM" id="MobiDB-lite"/>
    </source>
</evidence>
<dbReference type="EMBL" id="CP042997">
    <property type="protein sequence ID" value="QEH32867.1"/>
    <property type="molecule type" value="Genomic_DNA"/>
</dbReference>
<evidence type="ECO:0000313" key="3">
    <source>
        <dbReference type="Proteomes" id="UP000324233"/>
    </source>
</evidence>
<evidence type="ECO:0000313" key="2">
    <source>
        <dbReference type="EMBL" id="QEH32867.1"/>
    </source>
</evidence>
<name>A0A5B9VY01_9BACT</name>
<keyword evidence="3" id="KW-1185">Reference proteome</keyword>
<dbReference type="KEGG" id="agv:OJF2_13520"/>
<reference evidence="2 3" key="1">
    <citation type="submission" date="2019-08" db="EMBL/GenBank/DDBJ databases">
        <title>Deep-cultivation of Planctomycetes and their phenomic and genomic characterization uncovers novel biology.</title>
        <authorList>
            <person name="Wiegand S."/>
            <person name="Jogler M."/>
            <person name="Boedeker C."/>
            <person name="Pinto D."/>
            <person name="Vollmers J."/>
            <person name="Rivas-Marin E."/>
            <person name="Kohn T."/>
            <person name="Peeters S.H."/>
            <person name="Heuer A."/>
            <person name="Rast P."/>
            <person name="Oberbeckmann S."/>
            <person name="Bunk B."/>
            <person name="Jeske O."/>
            <person name="Meyerdierks A."/>
            <person name="Storesund J.E."/>
            <person name="Kallscheuer N."/>
            <person name="Luecker S."/>
            <person name="Lage O.M."/>
            <person name="Pohl T."/>
            <person name="Merkel B.J."/>
            <person name="Hornburger P."/>
            <person name="Mueller R.-W."/>
            <person name="Bruemmer F."/>
            <person name="Labrenz M."/>
            <person name="Spormann A.M."/>
            <person name="Op den Camp H."/>
            <person name="Overmann J."/>
            <person name="Amann R."/>
            <person name="Jetten M.S.M."/>
            <person name="Mascher T."/>
            <person name="Medema M.H."/>
            <person name="Devos D.P."/>
            <person name="Kaster A.-K."/>
            <person name="Ovreas L."/>
            <person name="Rohde M."/>
            <person name="Galperin M.Y."/>
            <person name="Jogler C."/>
        </authorList>
    </citation>
    <scope>NUCLEOTIDE SEQUENCE [LARGE SCALE GENOMIC DNA]</scope>
    <source>
        <strain evidence="2 3">OJF2</strain>
    </source>
</reference>
<organism evidence="2 3">
    <name type="scientific">Aquisphaera giovannonii</name>
    <dbReference type="NCBI Taxonomy" id="406548"/>
    <lineage>
        <taxon>Bacteria</taxon>
        <taxon>Pseudomonadati</taxon>
        <taxon>Planctomycetota</taxon>
        <taxon>Planctomycetia</taxon>
        <taxon>Isosphaerales</taxon>
        <taxon>Isosphaeraceae</taxon>
        <taxon>Aquisphaera</taxon>
    </lineage>
</organism>
<dbReference type="AlphaFoldDB" id="A0A5B9VY01"/>
<feature type="region of interest" description="Disordered" evidence="1">
    <location>
        <begin position="1"/>
        <end position="20"/>
    </location>
</feature>
<gene>
    <name evidence="2" type="ORF">OJF2_13520</name>
</gene>
<dbReference type="RefSeq" id="WP_148592361.1">
    <property type="nucleotide sequence ID" value="NZ_CP042997.1"/>
</dbReference>
<sequence length="78" mass="8502">MATDPTKVVVTEGATGNTSQAYHHDFPEIRADGHSGKEAATLLVNRLKLAMDTALTEWRRETMTQAIADVEAFVKSQA</sequence>
<accession>A0A5B9VY01</accession>
<dbReference type="Proteomes" id="UP000324233">
    <property type="component" value="Chromosome"/>
</dbReference>